<name>A0A1B0B0F4_9MUSC</name>
<accession>A0A1B0B0F4</accession>
<reference evidence="2" key="1">
    <citation type="submission" date="2015-01" db="EMBL/GenBank/DDBJ databases">
        <authorList>
            <person name="Aksoy S."/>
            <person name="Warren W."/>
            <person name="Wilson R.K."/>
        </authorList>
    </citation>
    <scope>NUCLEOTIDE SEQUENCE [LARGE SCALE GENOMIC DNA]</scope>
    <source>
        <strain evidence="2">IAEA</strain>
    </source>
</reference>
<dbReference type="AlphaFoldDB" id="A0A1B0B0F4"/>
<proteinExistence type="predicted"/>
<evidence type="ECO:0000313" key="2">
    <source>
        <dbReference type="Proteomes" id="UP000092460"/>
    </source>
</evidence>
<evidence type="ECO:0000313" key="1">
    <source>
        <dbReference type="EnsemblMetazoa" id="GPPI014755-PA"/>
    </source>
</evidence>
<dbReference type="EnsemblMetazoa" id="GPPI014755-RA">
    <property type="protein sequence ID" value="GPPI014755-PA"/>
    <property type="gene ID" value="GPPI014755"/>
</dbReference>
<dbReference type="VEuPathDB" id="VectorBase:GPPI014755"/>
<dbReference type="Proteomes" id="UP000092460">
    <property type="component" value="Unassembled WGS sequence"/>
</dbReference>
<protein>
    <submittedName>
        <fullName evidence="1">Uncharacterized protein</fullName>
    </submittedName>
</protein>
<sequence length="145" mass="15715">TNACKHLQFGIRPHSLPIHTGVCVTLTSRIGVVFNMPTTTTKAEKLERTRNVHEKYITDGNSSSDGSSKIFNSPNSLECNSNCDLFYALKYNCRSKTFVLKLFFQFQFGGSGSGIGSGSGNGDGSSIHTLEVSSTFGARLHRTSV</sequence>
<dbReference type="EMBL" id="JXJN01006751">
    <property type="status" value="NOT_ANNOTATED_CDS"/>
    <property type="molecule type" value="Genomic_DNA"/>
</dbReference>
<keyword evidence="2" id="KW-1185">Reference proteome</keyword>
<reference evidence="1" key="2">
    <citation type="submission" date="2020-05" db="UniProtKB">
        <authorList>
            <consortium name="EnsemblMetazoa"/>
        </authorList>
    </citation>
    <scope>IDENTIFICATION</scope>
    <source>
        <strain evidence="1">IAEA</strain>
    </source>
</reference>
<organism evidence="1 2">
    <name type="scientific">Glossina palpalis gambiensis</name>
    <dbReference type="NCBI Taxonomy" id="67801"/>
    <lineage>
        <taxon>Eukaryota</taxon>
        <taxon>Metazoa</taxon>
        <taxon>Ecdysozoa</taxon>
        <taxon>Arthropoda</taxon>
        <taxon>Hexapoda</taxon>
        <taxon>Insecta</taxon>
        <taxon>Pterygota</taxon>
        <taxon>Neoptera</taxon>
        <taxon>Endopterygota</taxon>
        <taxon>Diptera</taxon>
        <taxon>Brachycera</taxon>
        <taxon>Muscomorpha</taxon>
        <taxon>Hippoboscoidea</taxon>
        <taxon>Glossinidae</taxon>
        <taxon>Glossina</taxon>
    </lineage>
</organism>